<dbReference type="InterPro" id="IPR033120">
    <property type="entry name" value="HOTDOG_ACOT"/>
</dbReference>
<dbReference type="SUPFAM" id="SSF54637">
    <property type="entry name" value="Thioesterase/thiol ester dehydrase-isomerase"/>
    <property type="match status" value="1"/>
</dbReference>
<evidence type="ECO:0000256" key="3">
    <source>
        <dbReference type="ARBA" id="ARBA00022801"/>
    </source>
</evidence>
<evidence type="ECO:0000313" key="7">
    <source>
        <dbReference type="Proteomes" id="UP000077315"/>
    </source>
</evidence>
<comment type="similarity">
    <text evidence="1">Belongs to the acyl coenzyme A hydrolase family.</text>
</comment>
<evidence type="ECO:0000256" key="2">
    <source>
        <dbReference type="ARBA" id="ARBA00022737"/>
    </source>
</evidence>
<proteinExistence type="inferred from homology"/>
<dbReference type="GeneID" id="28996846"/>
<evidence type="ECO:0000256" key="4">
    <source>
        <dbReference type="ARBA" id="ARBA00022946"/>
    </source>
</evidence>
<evidence type="ECO:0000256" key="1">
    <source>
        <dbReference type="ARBA" id="ARBA00010458"/>
    </source>
</evidence>
<dbReference type="InterPro" id="IPR029069">
    <property type="entry name" value="HotDog_dom_sf"/>
</dbReference>
<dbReference type="Gene3D" id="3.10.129.10">
    <property type="entry name" value="Hotdog Thioesterase"/>
    <property type="match status" value="2"/>
</dbReference>
<dbReference type="InParanoid" id="A0A163DU56"/>
<dbReference type="OrthoDB" id="331699at2759"/>
<gene>
    <name evidence="6" type="ORF">PHYBLDRAFT_168793</name>
</gene>
<dbReference type="VEuPathDB" id="FungiDB:PHYBLDRAFT_168793"/>
<dbReference type="GO" id="GO:0006637">
    <property type="term" value="P:acyl-CoA metabolic process"/>
    <property type="evidence" value="ECO:0007669"/>
    <property type="project" value="TreeGrafter"/>
</dbReference>
<organism evidence="6 7">
    <name type="scientific">Phycomyces blakesleeanus (strain ATCC 8743b / DSM 1359 / FGSC 10004 / NBRC 33097 / NRRL 1555)</name>
    <dbReference type="NCBI Taxonomy" id="763407"/>
    <lineage>
        <taxon>Eukaryota</taxon>
        <taxon>Fungi</taxon>
        <taxon>Fungi incertae sedis</taxon>
        <taxon>Mucoromycota</taxon>
        <taxon>Mucoromycotina</taxon>
        <taxon>Mucoromycetes</taxon>
        <taxon>Mucorales</taxon>
        <taxon>Phycomycetaceae</taxon>
        <taxon>Phycomyces</taxon>
    </lineage>
</organism>
<dbReference type="PROSITE" id="PS51770">
    <property type="entry name" value="HOTDOG_ACOT"/>
    <property type="match status" value="1"/>
</dbReference>
<reference evidence="7" key="1">
    <citation type="submission" date="2015-06" db="EMBL/GenBank/DDBJ databases">
        <title>Expansion of signal transduction pathways in fungi by whole-genome duplication.</title>
        <authorList>
            <consortium name="DOE Joint Genome Institute"/>
            <person name="Corrochano L.M."/>
            <person name="Kuo A."/>
            <person name="Marcet-Houben M."/>
            <person name="Polaino S."/>
            <person name="Salamov A."/>
            <person name="Villalobos J.M."/>
            <person name="Alvarez M.I."/>
            <person name="Avalos J."/>
            <person name="Benito E.P."/>
            <person name="Benoit I."/>
            <person name="Burger G."/>
            <person name="Camino L.P."/>
            <person name="Canovas D."/>
            <person name="Cerda-Olmedo E."/>
            <person name="Cheng J.-F."/>
            <person name="Dominguez A."/>
            <person name="Elias M."/>
            <person name="Eslava A.P."/>
            <person name="Glaser F."/>
            <person name="Grimwood J."/>
            <person name="Gutierrez G."/>
            <person name="Heitman J."/>
            <person name="Henrissat B."/>
            <person name="Iturriaga E.A."/>
            <person name="Lang B.F."/>
            <person name="Lavin J.L."/>
            <person name="Lee S."/>
            <person name="Li W."/>
            <person name="Lindquist E."/>
            <person name="Lopez-Garcia S."/>
            <person name="Luque E.M."/>
            <person name="Marcos A.T."/>
            <person name="Martin J."/>
            <person name="McCluskey K."/>
            <person name="Medina H.R."/>
            <person name="Miralles-Duran A."/>
            <person name="Miyazaki A."/>
            <person name="Munoz-Torres E."/>
            <person name="Oguiza J.A."/>
            <person name="Ohm R."/>
            <person name="Olmedo M."/>
            <person name="Orejas M."/>
            <person name="Ortiz-Castellanos L."/>
            <person name="Pisabarro A.G."/>
            <person name="Rodriguez-Romero J."/>
            <person name="Ruiz-Herrera J."/>
            <person name="Ruiz-Vazquez R."/>
            <person name="Sanz C."/>
            <person name="Schackwitz W."/>
            <person name="Schmutz J."/>
            <person name="Shahriari M."/>
            <person name="Shelest E."/>
            <person name="Silva-Franco F."/>
            <person name="Soanes D."/>
            <person name="Syed K."/>
            <person name="Tagua V.G."/>
            <person name="Talbot N.J."/>
            <person name="Thon M."/>
            <person name="De vries R.P."/>
            <person name="Wiebenga A."/>
            <person name="Yadav J.S."/>
            <person name="Braun E.L."/>
            <person name="Baker S."/>
            <person name="Garre V."/>
            <person name="Horwitz B."/>
            <person name="Torres-Martinez S."/>
            <person name="Idnurm A."/>
            <person name="Herrera-Estrella A."/>
            <person name="Gabaldon T."/>
            <person name="Grigoriev I.V."/>
        </authorList>
    </citation>
    <scope>NUCLEOTIDE SEQUENCE [LARGE SCALE GENOMIC DNA]</scope>
    <source>
        <strain evidence="7">NRRL 1555(-)</strain>
    </source>
</reference>
<keyword evidence="4" id="KW-0809">Transit peptide</keyword>
<evidence type="ECO:0000259" key="5">
    <source>
        <dbReference type="PROSITE" id="PS51770"/>
    </source>
</evidence>
<dbReference type="PANTHER" id="PTHR12655:SF0">
    <property type="entry name" value="ACYL-COENZYME A THIOESTERASE 9, MITOCHONDRIAL"/>
    <property type="match status" value="1"/>
</dbReference>
<dbReference type="GO" id="GO:0005739">
    <property type="term" value="C:mitochondrion"/>
    <property type="evidence" value="ECO:0007669"/>
    <property type="project" value="TreeGrafter"/>
</dbReference>
<keyword evidence="3" id="KW-0378">Hydrolase</keyword>
<dbReference type="GO" id="GO:0047617">
    <property type="term" value="F:fatty acyl-CoA hydrolase activity"/>
    <property type="evidence" value="ECO:0007669"/>
    <property type="project" value="TreeGrafter"/>
</dbReference>
<keyword evidence="7" id="KW-1185">Reference proteome</keyword>
<evidence type="ECO:0000313" key="6">
    <source>
        <dbReference type="EMBL" id="OAD73440.1"/>
    </source>
</evidence>
<name>A0A163DU56_PHYB8</name>
<dbReference type="Proteomes" id="UP000077315">
    <property type="component" value="Unassembled WGS sequence"/>
</dbReference>
<keyword evidence="2" id="KW-0677">Repeat</keyword>
<sequence length="451" mass="51050">MSTIENINTDLTHIENPIRQIPRLDKWEDIPFPSIYDKEFSSRWSLKDRQKFDESIRKRVIEYRKEPPTEKLMSHSYVEQYLPFKSSQEFNDSHTSEDGSIQFGKILEAIDDVAGVISGRHIECMKVNDIFVNLTVGIEQIYLNMPDSIEDYKLSGCVAYTKGTLLVVVLSLEMVKHENITMDTRILRPIVVPGLGAQNQNTVAIFEATFMQFNTLIGKPCKVGQLKCTTLSEKLLFDRTEKKIAAQQNNNQIQQKLALCTQENIISNCILNTEQDQGSDVLGSVAISDTQVESHGITTPQDRNAHGTTFGGYLVHGGYKVACSAATHFLQSTAFKLVNMNDICFILPIRTGEHIKTSAQVIYSDSRSNKGFVVRVRIETLNIKTMKYKLAILMNTVFAPIDQSTPLKTLQPKSNESDLWKQGQHIFNQTYNVDLSYPYKSNQLGPRSHKL</sequence>
<dbReference type="AlphaFoldDB" id="A0A163DU56"/>
<dbReference type="RefSeq" id="XP_018291480.1">
    <property type="nucleotide sequence ID" value="XM_018435940.1"/>
</dbReference>
<accession>A0A163DU56</accession>
<dbReference type="EMBL" id="KV440981">
    <property type="protein sequence ID" value="OAD73440.1"/>
    <property type="molecule type" value="Genomic_DNA"/>
</dbReference>
<feature type="domain" description="HotDog ACOT-type" evidence="5">
    <location>
        <begin position="288"/>
        <end position="404"/>
    </location>
</feature>
<protein>
    <recommendedName>
        <fullName evidence="5">HotDog ACOT-type domain-containing protein</fullName>
    </recommendedName>
</protein>
<dbReference type="STRING" id="763407.A0A163DU56"/>
<dbReference type="PANTHER" id="PTHR12655">
    <property type="entry name" value="ACYL-COA THIOESTERASE"/>
    <property type="match status" value="1"/>
</dbReference>